<feature type="domain" description="Heterokaryon incompatibility" evidence="1">
    <location>
        <begin position="46"/>
        <end position="217"/>
    </location>
</feature>
<name>L2FIU3_COLFN</name>
<gene>
    <name evidence="2" type="ORF">CGGC5_12665</name>
</gene>
<organism evidence="2">
    <name type="scientific">Colletotrichum fructicola (strain Nara gc5)</name>
    <name type="common">Anthracnose fungus</name>
    <name type="synonym">Colletotrichum gloeosporioides (strain Nara gc5)</name>
    <dbReference type="NCBI Taxonomy" id="1213859"/>
    <lineage>
        <taxon>Eukaryota</taxon>
        <taxon>Fungi</taxon>
        <taxon>Dikarya</taxon>
        <taxon>Ascomycota</taxon>
        <taxon>Pezizomycotina</taxon>
        <taxon>Sordariomycetes</taxon>
        <taxon>Hypocreomycetidae</taxon>
        <taxon>Glomerellales</taxon>
        <taxon>Glomerellaceae</taxon>
        <taxon>Colletotrichum</taxon>
        <taxon>Colletotrichum gloeosporioides species complex</taxon>
    </lineage>
</organism>
<evidence type="ECO:0000259" key="1">
    <source>
        <dbReference type="Pfam" id="PF06985"/>
    </source>
</evidence>
<dbReference type="InterPro" id="IPR052895">
    <property type="entry name" value="HetReg/Transcr_Mod"/>
</dbReference>
<evidence type="ECO:0000313" key="2">
    <source>
        <dbReference type="EMBL" id="ELA26329.1"/>
    </source>
</evidence>
<dbReference type="Pfam" id="PF06985">
    <property type="entry name" value="HET"/>
    <property type="match status" value="1"/>
</dbReference>
<protein>
    <submittedName>
        <fullName evidence="2">Heterokaryon incompatibility protein</fullName>
    </submittedName>
</protein>
<sequence>METKSLYEALDPEDKQIRLIRVDSGLETAQITVTLEIASLKDEPSFAALSYVWGDPTITEEISVNGHTSRVTNNLAAALRHIFKQQEVITNAQQQQLGRTVQPISRLWADALCINQNDIEERNQQVAMMGELYFSASVVLSWLSSVDGDLPFTFQTLDSIFREVEIENSGEFEAVVSRPQWVGKYAVFARPRMDDWVRGFKNLAELPYWRRVWIFQEVVLSKNLFYLFPSGAIHRKILEKSVRYLLRLAEASPTLDNKGFEVALAMLRMYTPDFSWLLSKASAASSSGLTRVNNNVAARIETSASGFIHDATNPRDHVYGMLGVAALDIYPDYKKSLVGVLEDYVRAVILEREAQPEECYLAFLSRVPRGLRQRVGLWDVPTWAPCHGVEYRSRPREHNFTARGLSFSRTPTKTSSSSKITSEGHLRLLGCRVQSITRIIDAPDNIPNDQAGRLLRLFDDLLQRLGDTYVTGISTVQALAQTLFRETEGEMDIQPLLARVRRYDDGVPPKGTLLEQDDRWTTNSKQLGSIPQSSFPTLRKHLERVSFRVPAGKTEVGGASGMEELLKDFAGNWWPLLETHLKVFQETMLFETGDGYLGLGPGELDLGDLICVLDGCLSPMVLRKAGKVSNDLTYCIVGPCTVPGLMQGEIKGLLEAGVTTVAMFDLC</sequence>
<proteinExistence type="predicted"/>
<dbReference type="PANTHER" id="PTHR24148:SF64">
    <property type="entry name" value="HETEROKARYON INCOMPATIBILITY DOMAIN-CONTAINING PROTEIN"/>
    <property type="match status" value="1"/>
</dbReference>
<dbReference type="STRING" id="1213859.L2FIU3"/>
<dbReference type="EMBL" id="KB021060">
    <property type="protein sequence ID" value="ELA26329.1"/>
    <property type="molecule type" value="Genomic_DNA"/>
</dbReference>
<dbReference type="Pfam" id="PF26639">
    <property type="entry name" value="Het-6_barrel"/>
    <property type="match status" value="1"/>
</dbReference>
<accession>L2FIU3</accession>
<dbReference type="PANTHER" id="PTHR24148">
    <property type="entry name" value="ANKYRIN REPEAT DOMAIN-CONTAINING PROTEIN 39 HOMOLOG-RELATED"/>
    <property type="match status" value="1"/>
</dbReference>
<dbReference type="HOGENOM" id="CLU_004184_7_5_1"/>
<dbReference type="AlphaFoldDB" id="L2FIU3"/>
<dbReference type="InterPro" id="IPR010730">
    <property type="entry name" value="HET"/>
</dbReference>
<reference evidence="2" key="1">
    <citation type="submission" date="2012-08" db="EMBL/GenBank/DDBJ databases">
        <title>Genome analysis of Colletotrichum orbiculare and Colletotrichum fructicola.</title>
        <authorList>
            <person name="Gan P.H.P."/>
            <person name="Ikeda K."/>
            <person name="Irieda H."/>
            <person name="Narusaka M."/>
            <person name="O'Connell R.J."/>
            <person name="Narusaka Y."/>
            <person name="Takano Y."/>
            <person name="Kubo Y."/>
            <person name="Shirasu K."/>
        </authorList>
    </citation>
    <scope>NUCLEOTIDE SEQUENCE</scope>
    <source>
        <strain evidence="2">Nara gc5</strain>
    </source>
</reference>